<reference evidence="1 2" key="1">
    <citation type="submission" date="2013-02" db="EMBL/GenBank/DDBJ databases">
        <authorList>
            <person name="Harkins D.M."/>
            <person name="Durkin A.S."/>
            <person name="Brinkac L.M."/>
            <person name="Haft D.H."/>
            <person name="Selengut J.D."/>
            <person name="Sanka R."/>
            <person name="DePew J."/>
            <person name="Purushe J."/>
            <person name="Tulsiani S.M."/>
            <person name="Graham G.C."/>
            <person name="Burns M.-A."/>
            <person name="Dohnt M.F."/>
            <person name="Smythe L.D."/>
            <person name="McKay D.B."/>
            <person name="Craig S.B."/>
            <person name="Vinetz J.M."/>
            <person name="Sutton G.G."/>
            <person name="Nierman W.C."/>
            <person name="Fouts D.E."/>
        </authorList>
    </citation>
    <scope>NUCLEOTIDE SEQUENCE [LARGE SCALE GENOMIC DNA]</scope>
    <source>
        <strain evidence="1 2">LT2186</strain>
    </source>
</reference>
<dbReference type="BioCyc" id="LINT1001599:G11K9-4995-MONOMER"/>
<sequence>MNRLTTSEHQKLKIDIIKDVEVFKKLHLPQICWLFEGDPTF</sequence>
<protein>
    <submittedName>
        <fullName evidence="1">Uncharacterized protein</fullName>
    </submittedName>
</protein>
<dbReference type="Proteomes" id="UP000011776">
    <property type="component" value="Unassembled WGS sequence"/>
</dbReference>
<dbReference type="AlphaFoldDB" id="M3IC68"/>
<proteinExistence type="predicted"/>
<name>M3IC68_LEPIR</name>
<dbReference type="EMBL" id="AFME02000047">
    <property type="protein sequence ID" value="EMG12966.1"/>
    <property type="molecule type" value="Genomic_DNA"/>
</dbReference>
<organism evidence="1 2">
    <name type="scientific">Leptospira interrogans serovar Grippotyphosa str. LT2186</name>
    <dbReference type="NCBI Taxonomy" id="1001599"/>
    <lineage>
        <taxon>Bacteria</taxon>
        <taxon>Pseudomonadati</taxon>
        <taxon>Spirochaetota</taxon>
        <taxon>Spirochaetia</taxon>
        <taxon>Leptospirales</taxon>
        <taxon>Leptospiraceae</taxon>
        <taxon>Leptospira</taxon>
    </lineage>
</organism>
<evidence type="ECO:0000313" key="2">
    <source>
        <dbReference type="Proteomes" id="UP000011776"/>
    </source>
</evidence>
<gene>
    <name evidence="1" type="ORF">LEP1GSC151_0522</name>
</gene>
<evidence type="ECO:0000313" key="1">
    <source>
        <dbReference type="EMBL" id="EMG12966.1"/>
    </source>
</evidence>
<comment type="caution">
    <text evidence="1">The sequence shown here is derived from an EMBL/GenBank/DDBJ whole genome shotgun (WGS) entry which is preliminary data.</text>
</comment>
<accession>M3IC68</accession>